<dbReference type="PROSITE" id="PS50097">
    <property type="entry name" value="BTB"/>
    <property type="match status" value="1"/>
</dbReference>
<comment type="pathway">
    <text evidence="1">Protein modification; protein ubiquitination.</text>
</comment>
<gene>
    <name evidence="7" type="ORF">PLOB_00024249</name>
</gene>
<organism evidence="7 8">
    <name type="scientific">Porites lobata</name>
    <dbReference type="NCBI Taxonomy" id="104759"/>
    <lineage>
        <taxon>Eukaryota</taxon>
        <taxon>Metazoa</taxon>
        <taxon>Cnidaria</taxon>
        <taxon>Anthozoa</taxon>
        <taxon>Hexacorallia</taxon>
        <taxon>Scleractinia</taxon>
        <taxon>Fungiina</taxon>
        <taxon>Poritidae</taxon>
        <taxon>Porites</taxon>
    </lineage>
</organism>
<dbReference type="InterPro" id="IPR000210">
    <property type="entry name" value="BTB/POZ_dom"/>
</dbReference>
<protein>
    <recommendedName>
        <fullName evidence="6">BTB domain-containing protein</fullName>
    </recommendedName>
</protein>
<dbReference type="PANTHER" id="PTHR24412">
    <property type="entry name" value="KELCH PROTEIN"/>
    <property type="match status" value="1"/>
</dbReference>
<evidence type="ECO:0000256" key="2">
    <source>
        <dbReference type="ARBA" id="ARBA00022441"/>
    </source>
</evidence>
<proteinExistence type="predicted"/>
<dbReference type="SMART" id="SM00875">
    <property type="entry name" value="BACK"/>
    <property type="match status" value="1"/>
</dbReference>
<sequence length="585" mass="66728">MAAVSERVSEPMTADHSQHRQQLTDRLEILRNNERFCDVIVEVKGKGFKAHKAVLAASSPFFLTLLESNMRESNEHLIKIELEEATASIMEDVLKYVYTGNVSVTEESAHNLIATADYLFLPGLKSLACDFLKGILATENCVFNYYFAERYQCVNLKEECRELIKSNFSAVMETDDFLNLDAKQVLEWVSSDDITVSAEEEVFRGIVKWVHRSKSEREKKFSDLLQHVRLSSLDHNFLFNKLVKEELITSNKDCLNFVFGSLESIFSPSLQRSIKSRACLQTQISGIFVCGGRKALCYLPHENIWYQLPNMLIEHQNHAAMQYMDKVYVFSTCKPSVADFYMPSTNTWGAFQVQCAWHVKKFCSLYMSHKNMTNLYAVVEEYFSRSKILLYDPVKSEWKVTAITPDKVHRCGSFGVADSYHLYLIGGCENYYSGSSTVLRIDTHVEEGNCEEVAPMNEGRYDAFGTAMNGKIYVAGGKQNSLVLNTCEMYDPATNEWHMMPSLNVPRHSSSMVFFQGSLFVIGGVNSHSRELSVEMFDSSANKWMRKSTIPIKNENGEEKKKNWHYKACSATVHKDVLENQEKIS</sequence>
<evidence type="ECO:0000256" key="1">
    <source>
        <dbReference type="ARBA" id="ARBA00004906"/>
    </source>
</evidence>
<feature type="region of interest" description="Disordered" evidence="5">
    <location>
        <begin position="1"/>
        <end position="20"/>
    </location>
</feature>
<keyword evidence="2" id="KW-0880">Kelch repeat</keyword>
<dbReference type="PRINTS" id="PR00501">
    <property type="entry name" value="KELCHREPEAT"/>
</dbReference>
<evidence type="ECO:0000256" key="5">
    <source>
        <dbReference type="SAM" id="MobiDB-lite"/>
    </source>
</evidence>
<evidence type="ECO:0000313" key="8">
    <source>
        <dbReference type="Proteomes" id="UP001159405"/>
    </source>
</evidence>
<keyword evidence="4" id="KW-0833">Ubl conjugation pathway</keyword>
<dbReference type="Pfam" id="PF00651">
    <property type="entry name" value="BTB"/>
    <property type="match status" value="1"/>
</dbReference>
<dbReference type="Pfam" id="PF07707">
    <property type="entry name" value="BACK"/>
    <property type="match status" value="1"/>
</dbReference>
<dbReference type="Gene3D" id="1.25.40.420">
    <property type="match status" value="1"/>
</dbReference>
<keyword evidence="8" id="KW-1185">Reference proteome</keyword>
<dbReference type="SUPFAM" id="SSF54695">
    <property type="entry name" value="POZ domain"/>
    <property type="match status" value="1"/>
</dbReference>
<dbReference type="PANTHER" id="PTHR24412:SF451">
    <property type="entry name" value="KELCH-LIKE PROTEIN 20"/>
    <property type="match status" value="1"/>
</dbReference>
<dbReference type="SMART" id="SM00225">
    <property type="entry name" value="BTB"/>
    <property type="match status" value="1"/>
</dbReference>
<dbReference type="SUPFAM" id="SSF117281">
    <property type="entry name" value="Kelch motif"/>
    <property type="match status" value="2"/>
</dbReference>
<evidence type="ECO:0000256" key="3">
    <source>
        <dbReference type="ARBA" id="ARBA00022737"/>
    </source>
</evidence>
<keyword evidence="3" id="KW-0677">Repeat</keyword>
<dbReference type="Gene3D" id="2.120.10.80">
    <property type="entry name" value="Kelch-type beta propeller"/>
    <property type="match status" value="1"/>
</dbReference>
<evidence type="ECO:0000259" key="6">
    <source>
        <dbReference type="PROSITE" id="PS50097"/>
    </source>
</evidence>
<dbReference type="InterPro" id="IPR011705">
    <property type="entry name" value="BACK"/>
</dbReference>
<accession>A0ABN8NPN2</accession>
<dbReference type="InterPro" id="IPR011333">
    <property type="entry name" value="SKP1/BTB/POZ_sf"/>
</dbReference>
<dbReference type="Proteomes" id="UP001159405">
    <property type="component" value="Unassembled WGS sequence"/>
</dbReference>
<dbReference type="Gene3D" id="3.30.710.10">
    <property type="entry name" value="Potassium Channel Kv1.1, Chain A"/>
    <property type="match status" value="1"/>
</dbReference>
<feature type="domain" description="BTB" evidence="6">
    <location>
        <begin position="37"/>
        <end position="106"/>
    </location>
</feature>
<dbReference type="Pfam" id="PF24681">
    <property type="entry name" value="Kelch_KLHDC2_KLHL20_DRC7"/>
    <property type="match status" value="1"/>
</dbReference>
<dbReference type="SMART" id="SM00612">
    <property type="entry name" value="Kelch"/>
    <property type="match status" value="4"/>
</dbReference>
<name>A0ABN8NPN2_9CNID</name>
<dbReference type="InterPro" id="IPR006652">
    <property type="entry name" value="Kelch_1"/>
</dbReference>
<evidence type="ECO:0000256" key="4">
    <source>
        <dbReference type="ARBA" id="ARBA00022786"/>
    </source>
</evidence>
<reference evidence="7 8" key="1">
    <citation type="submission" date="2022-05" db="EMBL/GenBank/DDBJ databases">
        <authorList>
            <consortium name="Genoscope - CEA"/>
            <person name="William W."/>
        </authorList>
    </citation>
    <scope>NUCLEOTIDE SEQUENCE [LARGE SCALE GENOMIC DNA]</scope>
</reference>
<evidence type="ECO:0000313" key="7">
    <source>
        <dbReference type="EMBL" id="CAH3116140.1"/>
    </source>
</evidence>
<dbReference type="EMBL" id="CALNXK010000029">
    <property type="protein sequence ID" value="CAH3116140.1"/>
    <property type="molecule type" value="Genomic_DNA"/>
</dbReference>
<dbReference type="InterPro" id="IPR015915">
    <property type="entry name" value="Kelch-typ_b-propeller"/>
</dbReference>
<comment type="caution">
    <text evidence="7">The sequence shown here is derived from an EMBL/GenBank/DDBJ whole genome shotgun (WGS) entry which is preliminary data.</text>
</comment>